<dbReference type="EMBL" id="MN739858">
    <property type="protein sequence ID" value="QHT74799.1"/>
    <property type="molecule type" value="Genomic_DNA"/>
</dbReference>
<evidence type="ECO:0000313" key="1">
    <source>
        <dbReference type="EMBL" id="QHT74799.1"/>
    </source>
</evidence>
<accession>A0A6C0H2X5</accession>
<reference evidence="1" key="1">
    <citation type="journal article" date="2020" name="Nature">
        <title>Giant virus diversity and host interactions through global metagenomics.</title>
        <authorList>
            <person name="Schulz F."/>
            <person name="Roux S."/>
            <person name="Paez-Espino D."/>
            <person name="Jungbluth S."/>
            <person name="Walsh D.A."/>
            <person name="Denef V.J."/>
            <person name="McMahon K.D."/>
            <person name="Konstantinidis K.T."/>
            <person name="Eloe-Fadrosh E.A."/>
            <person name="Kyrpides N.C."/>
            <person name="Woyke T."/>
        </authorList>
    </citation>
    <scope>NUCLEOTIDE SEQUENCE</scope>
    <source>
        <strain evidence="1">GVMAG-M-3300023179-62</strain>
    </source>
</reference>
<sequence length="126" mass="14852">MSYNQSGNLSTGLFADTKSFMELPDGRIAYCTQKRTWSEVLLHGLALDDYFYHQTHKPNICCDFKYIPSRQRRERESLNDEDRCDCCNDPFDSISFFSISFFPYRDCKKLALCSSCMLMHKSLYYE</sequence>
<name>A0A6C0H2X5_9ZZZZ</name>
<organism evidence="1">
    <name type="scientific">viral metagenome</name>
    <dbReference type="NCBI Taxonomy" id="1070528"/>
    <lineage>
        <taxon>unclassified sequences</taxon>
        <taxon>metagenomes</taxon>
        <taxon>organismal metagenomes</taxon>
    </lineage>
</organism>
<dbReference type="AlphaFoldDB" id="A0A6C0H2X5"/>
<protein>
    <submittedName>
        <fullName evidence="1">Uncharacterized protein</fullName>
    </submittedName>
</protein>
<proteinExistence type="predicted"/>